<dbReference type="PANTHER" id="PTHR48104:SF30">
    <property type="entry name" value="METACASPASE-1"/>
    <property type="match status" value="1"/>
</dbReference>
<feature type="non-terminal residue" evidence="2">
    <location>
        <position position="276"/>
    </location>
</feature>
<dbReference type="InterPro" id="IPR050452">
    <property type="entry name" value="Metacaspase"/>
</dbReference>
<dbReference type="GO" id="GO:0006508">
    <property type="term" value="P:proteolysis"/>
    <property type="evidence" value="ECO:0007669"/>
    <property type="project" value="InterPro"/>
</dbReference>
<name>A0A382WMV5_9ZZZZ</name>
<gene>
    <name evidence="2" type="ORF">METZ01_LOCUS412957</name>
</gene>
<proteinExistence type="predicted"/>
<organism evidence="2">
    <name type="scientific">marine metagenome</name>
    <dbReference type="NCBI Taxonomy" id="408172"/>
    <lineage>
        <taxon>unclassified sequences</taxon>
        <taxon>metagenomes</taxon>
        <taxon>ecological metagenomes</taxon>
    </lineage>
</organism>
<dbReference type="InterPro" id="IPR002048">
    <property type="entry name" value="EF_hand_dom"/>
</dbReference>
<protein>
    <recommendedName>
        <fullName evidence="1">EF-hand domain-containing protein</fullName>
    </recommendedName>
</protein>
<dbReference type="InterPro" id="IPR029030">
    <property type="entry name" value="Caspase-like_dom_sf"/>
</dbReference>
<evidence type="ECO:0000313" key="2">
    <source>
        <dbReference type="EMBL" id="SVD60103.1"/>
    </source>
</evidence>
<dbReference type="GO" id="GO:0005737">
    <property type="term" value="C:cytoplasm"/>
    <property type="evidence" value="ECO:0007669"/>
    <property type="project" value="TreeGrafter"/>
</dbReference>
<dbReference type="SUPFAM" id="SSF52129">
    <property type="entry name" value="Caspase-like"/>
    <property type="match status" value="1"/>
</dbReference>
<dbReference type="InterPro" id="IPR011600">
    <property type="entry name" value="Pept_C14_caspase"/>
</dbReference>
<dbReference type="InterPro" id="IPR018247">
    <property type="entry name" value="EF_Hand_1_Ca_BS"/>
</dbReference>
<dbReference type="GO" id="GO:0004197">
    <property type="term" value="F:cysteine-type endopeptidase activity"/>
    <property type="evidence" value="ECO:0007669"/>
    <property type="project" value="InterPro"/>
</dbReference>
<sequence length="276" mass="30926">VDDIKFNSVDVNKIKYNSKQFSLSREDIYDDSWAVIIGIDKYQYSDPLHYAVKDAEAVRNMLINKFDYPEENIRYLTDEEATLSNIKLNLGEVATSAGENDRILVFYSGHGQTLIGADKSEKGYIIPYEGKQDNPYATGIAMDEILTTSQISKSKHMLFLMDACYSGLMTEHVKGLIPQSEGYLTKVANEQARQIITAGGNEPAIEGGRWNHSVFTKNLLSGLDDWDADTDNDGYITADELGTYLRKSVTEDSNNQQTPQKGRFMNSGTGEFVFFS</sequence>
<dbReference type="EMBL" id="UINC01161106">
    <property type="protein sequence ID" value="SVD60103.1"/>
    <property type="molecule type" value="Genomic_DNA"/>
</dbReference>
<feature type="domain" description="EF-hand" evidence="1">
    <location>
        <begin position="229"/>
        <end position="251"/>
    </location>
</feature>
<dbReference type="PROSITE" id="PS50222">
    <property type="entry name" value="EF_HAND_2"/>
    <property type="match status" value="1"/>
</dbReference>
<dbReference type="AlphaFoldDB" id="A0A382WMV5"/>
<accession>A0A382WMV5</accession>
<evidence type="ECO:0000259" key="1">
    <source>
        <dbReference type="PROSITE" id="PS50222"/>
    </source>
</evidence>
<dbReference type="GO" id="GO:0005509">
    <property type="term" value="F:calcium ion binding"/>
    <property type="evidence" value="ECO:0007669"/>
    <property type="project" value="InterPro"/>
</dbReference>
<dbReference type="PANTHER" id="PTHR48104">
    <property type="entry name" value="METACASPASE-4"/>
    <property type="match status" value="1"/>
</dbReference>
<feature type="non-terminal residue" evidence="2">
    <location>
        <position position="1"/>
    </location>
</feature>
<reference evidence="2" key="1">
    <citation type="submission" date="2018-05" db="EMBL/GenBank/DDBJ databases">
        <authorList>
            <person name="Lanie J.A."/>
            <person name="Ng W.-L."/>
            <person name="Kazmierczak K.M."/>
            <person name="Andrzejewski T.M."/>
            <person name="Davidsen T.M."/>
            <person name="Wayne K.J."/>
            <person name="Tettelin H."/>
            <person name="Glass J.I."/>
            <person name="Rusch D."/>
            <person name="Podicherti R."/>
            <person name="Tsui H.-C.T."/>
            <person name="Winkler M.E."/>
        </authorList>
    </citation>
    <scope>NUCLEOTIDE SEQUENCE</scope>
</reference>
<dbReference type="Gene3D" id="3.40.50.1460">
    <property type="match status" value="1"/>
</dbReference>
<dbReference type="Pfam" id="PF00656">
    <property type="entry name" value="Peptidase_C14"/>
    <property type="match status" value="1"/>
</dbReference>
<dbReference type="PROSITE" id="PS00018">
    <property type="entry name" value="EF_HAND_1"/>
    <property type="match status" value="1"/>
</dbReference>